<sequence>MKHQDRLLAIPLFSKFNKHELEHVHGISTELRVKAGQVLMTEGNVGHEMVVVLEGELEVRRGGEHVADIGPGGFAGEMALLAHRPRNSSVVAKTDGVILHIDGRGFAALLEDVPQLAVRMLPIVATRAADD</sequence>
<feature type="domain" description="Cyclic nucleotide-binding" evidence="1">
    <location>
        <begin position="12"/>
        <end position="127"/>
    </location>
</feature>
<protein>
    <submittedName>
        <fullName evidence="2">Unannotated protein</fullName>
    </submittedName>
</protein>
<evidence type="ECO:0000259" key="1">
    <source>
        <dbReference type="PROSITE" id="PS50042"/>
    </source>
</evidence>
<dbReference type="GO" id="GO:0005829">
    <property type="term" value="C:cytosol"/>
    <property type="evidence" value="ECO:0007669"/>
    <property type="project" value="TreeGrafter"/>
</dbReference>
<name>A0A6J6BPU0_9ZZZZ</name>
<dbReference type="InterPro" id="IPR014710">
    <property type="entry name" value="RmlC-like_jellyroll"/>
</dbReference>
<dbReference type="Gene3D" id="2.60.120.10">
    <property type="entry name" value="Jelly Rolls"/>
    <property type="match status" value="1"/>
</dbReference>
<dbReference type="Pfam" id="PF00027">
    <property type="entry name" value="cNMP_binding"/>
    <property type="match status" value="1"/>
</dbReference>
<organism evidence="2">
    <name type="scientific">freshwater metagenome</name>
    <dbReference type="NCBI Taxonomy" id="449393"/>
    <lineage>
        <taxon>unclassified sequences</taxon>
        <taxon>metagenomes</taxon>
        <taxon>ecological metagenomes</taxon>
    </lineage>
</organism>
<dbReference type="InterPro" id="IPR000595">
    <property type="entry name" value="cNMP-bd_dom"/>
</dbReference>
<dbReference type="GO" id="GO:0005952">
    <property type="term" value="C:cAMP-dependent protein kinase complex"/>
    <property type="evidence" value="ECO:0007669"/>
    <property type="project" value="InterPro"/>
</dbReference>
<dbReference type="SMART" id="SM00100">
    <property type="entry name" value="cNMP"/>
    <property type="match status" value="1"/>
</dbReference>
<dbReference type="CDD" id="cd00038">
    <property type="entry name" value="CAP_ED"/>
    <property type="match status" value="1"/>
</dbReference>
<accession>A0A6J6BPU0</accession>
<dbReference type="InterPro" id="IPR050503">
    <property type="entry name" value="cAMP-dep_PK_reg_su-like"/>
</dbReference>
<dbReference type="InterPro" id="IPR018490">
    <property type="entry name" value="cNMP-bd_dom_sf"/>
</dbReference>
<proteinExistence type="predicted"/>
<dbReference type="PANTHER" id="PTHR11635:SF152">
    <property type="entry name" value="CAMP-DEPENDENT PROTEIN KINASE TYPE I REGULATORY SUBUNIT-RELATED"/>
    <property type="match status" value="1"/>
</dbReference>
<dbReference type="EMBL" id="CAEZSR010000006">
    <property type="protein sequence ID" value="CAB4541101.1"/>
    <property type="molecule type" value="Genomic_DNA"/>
</dbReference>
<dbReference type="PROSITE" id="PS50042">
    <property type="entry name" value="CNMP_BINDING_3"/>
    <property type="match status" value="1"/>
</dbReference>
<dbReference type="AlphaFoldDB" id="A0A6J6BPU0"/>
<dbReference type="SUPFAM" id="SSF51206">
    <property type="entry name" value="cAMP-binding domain-like"/>
    <property type="match status" value="1"/>
</dbReference>
<gene>
    <name evidence="2" type="ORF">UFOPK1493_00317</name>
</gene>
<reference evidence="2" key="1">
    <citation type="submission" date="2020-05" db="EMBL/GenBank/DDBJ databases">
        <authorList>
            <person name="Chiriac C."/>
            <person name="Salcher M."/>
            <person name="Ghai R."/>
            <person name="Kavagutti S V."/>
        </authorList>
    </citation>
    <scope>NUCLEOTIDE SEQUENCE</scope>
</reference>
<dbReference type="PANTHER" id="PTHR11635">
    <property type="entry name" value="CAMP-DEPENDENT PROTEIN KINASE REGULATORY CHAIN"/>
    <property type="match status" value="1"/>
</dbReference>
<evidence type="ECO:0000313" key="2">
    <source>
        <dbReference type="EMBL" id="CAB4541101.1"/>
    </source>
</evidence>